<dbReference type="Pfam" id="PF00535">
    <property type="entry name" value="Glycos_transf_2"/>
    <property type="match status" value="1"/>
</dbReference>
<gene>
    <name evidence="3" type="ORF">J15TS10_40300</name>
</gene>
<accession>A0ABQ4MWA4</accession>
<keyword evidence="4" id="KW-1185">Reference proteome</keyword>
<dbReference type="Gene3D" id="3.90.550.10">
    <property type="entry name" value="Spore Coat Polysaccharide Biosynthesis Protein SpsA, Chain A"/>
    <property type="match status" value="1"/>
</dbReference>
<dbReference type="InterPro" id="IPR029044">
    <property type="entry name" value="Nucleotide-diphossugar_trans"/>
</dbReference>
<keyword evidence="1" id="KW-0802">TPR repeat</keyword>
<dbReference type="SUPFAM" id="SSF48452">
    <property type="entry name" value="TPR-like"/>
    <property type="match status" value="1"/>
</dbReference>
<dbReference type="InterPro" id="IPR011990">
    <property type="entry name" value="TPR-like_helical_dom_sf"/>
</dbReference>
<sequence length="629" mass="73326">MKKSTISLCMIVKNEERCIQRCLDSVASVVDEIIIVDTGSTDKTLELLNKYDAKIFHYQWDNNFANARNYAIEQATSDYILQLDADEWIEDPLNQLKQHLTNEIYYIPIRNDLGGGLAEIHKFPRLFVRIPELMYHGAIHEQIDIQSNWHRSSQILSEMIIHHDGYLTKVVNQQGKLERNLQILLKEVDENPSAFNYYNLGQQYFISGEYTKALEAYKKSYSYGDNYTFTIKLLLGLIQSLIMLKQYKDALSIANDAFKLYSNYVEFKYYEGLIYQELGYLPDARECFENCIEVGDSDVSIHFNTYEGTGSYLASTRLAEIAYSNFEFGQADANLRVAISQAPHVMGLLKSLLDFNLYHDNEDLFKQISALWPQEEKVIQQLIEALYQLRHPVIIQFMNKYNIKCDEEALSFINLLKGNYEDSWNYWSSKQKYEEKDQRDILLVSILMQNKELAERILQNASLRTAEKRVILKLIEMKDIKCENFTKDFQDIVSVLITDILRLQKYDLIDYFMNQFTTSQMRFILAKAMYEQGFYEVLLDVLLQGTNQEESYNINLLAAQALRRLNMLEDSLYHYKEAYKNKPDAEIAFHICNLAIQTQDANTLKSILGEMMNWDIVSKWVNSQLSTAG</sequence>
<dbReference type="InterPro" id="IPR001173">
    <property type="entry name" value="Glyco_trans_2-like"/>
</dbReference>
<dbReference type="Proteomes" id="UP000681290">
    <property type="component" value="Unassembled WGS sequence"/>
</dbReference>
<dbReference type="Gene3D" id="1.25.40.10">
    <property type="entry name" value="Tetratricopeptide repeat domain"/>
    <property type="match status" value="1"/>
</dbReference>
<dbReference type="EMBL" id="BOSM01000008">
    <property type="protein sequence ID" value="GIP60216.1"/>
    <property type="molecule type" value="Genomic_DNA"/>
</dbReference>
<evidence type="ECO:0000256" key="1">
    <source>
        <dbReference type="PROSITE-ProRule" id="PRU00339"/>
    </source>
</evidence>
<dbReference type="PANTHER" id="PTHR43630:SF2">
    <property type="entry name" value="GLYCOSYLTRANSFERASE"/>
    <property type="match status" value="1"/>
</dbReference>
<organism evidence="3 4">
    <name type="scientific">Paenibacillus woosongensis</name>
    <dbReference type="NCBI Taxonomy" id="307580"/>
    <lineage>
        <taxon>Bacteria</taxon>
        <taxon>Bacillati</taxon>
        <taxon>Bacillota</taxon>
        <taxon>Bacilli</taxon>
        <taxon>Bacillales</taxon>
        <taxon>Paenibacillaceae</taxon>
        <taxon>Paenibacillus</taxon>
    </lineage>
</organism>
<dbReference type="PROSITE" id="PS50005">
    <property type="entry name" value="TPR"/>
    <property type="match status" value="1"/>
</dbReference>
<protein>
    <recommendedName>
        <fullName evidence="2">Glycosyltransferase 2-like domain-containing protein</fullName>
    </recommendedName>
</protein>
<evidence type="ECO:0000313" key="3">
    <source>
        <dbReference type="EMBL" id="GIP60216.1"/>
    </source>
</evidence>
<proteinExistence type="predicted"/>
<comment type="caution">
    <text evidence="3">The sequence shown here is derived from an EMBL/GenBank/DDBJ whole genome shotgun (WGS) entry which is preliminary data.</text>
</comment>
<dbReference type="CDD" id="cd02511">
    <property type="entry name" value="Beta4Glucosyltransferase"/>
    <property type="match status" value="1"/>
</dbReference>
<dbReference type="PANTHER" id="PTHR43630">
    <property type="entry name" value="POLY-BETA-1,6-N-ACETYL-D-GLUCOSAMINE SYNTHASE"/>
    <property type="match status" value="1"/>
</dbReference>
<dbReference type="SMART" id="SM00028">
    <property type="entry name" value="TPR"/>
    <property type="match status" value="5"/>
</dbReference>
<feature type="repeat" description="TPR" evidence="1">
    <location>
        <begin position="194"/>
        <end position="227"/>
    </location>
</feature>
<dbReference type="SUPFAM" id="SSF53448">
    <property type="entry name" value="Nucleotide-diphospho-sugar transferases"/>
    <property type="match status" value="1"/>
</dbReference>
<evidence type="ECO:0000259" key="2">
    <source>
        <dbReference type="Pfam" id="PF00535"/>
    </source>
</evidence>
<name>A0ABQ4MWA4_9BACL</name>
<reference evidence="3 4" key="1">
    <citation type="submission" date="2021-03" db="EMBL/GenBank/DDBJ databases">
        <title>Antimicrobial resistance genes in bacteria isolated from Japanese honey, and their potential for conferring macrolide and lincosamide resistance in the American foulbrood pathogen Paenibacillus larvae.</title>
        <authorList>
            <person name="Okamoto M."/>
            <person name="Kumagai M."/>
            <person name="Kanamori H."/>
            <person name="Takamatsu D."/>
        </authorList>
    </citation>
    <scope>NUCLEOTIDE SEQUENCE [LARGE SCALE GENOMIC DNA]</scope>
    <source>
        <strain evidence="3 4">J15TS10</strain>
    </source>
</reference>
<feature type="domain" description="Glycosyltransferase 2-like" evidence="2">
    <location>
        <begin position="7"/>
        <end position="91"/>
    </location>
</feature>
<dbReference type="RefSeq" id="WP_213593666.1">
    <property type="nucleotide sequence ID" value="NZ_BOSM01000008.1"/>
</dbReference>
<dbReference type="InterPro" id="IPR019734">
    <property type="entry name" value="TPR_rpt"/>
</dbReference>
<evidence type="ECO:0000313" key="4">
    <source>
        <dbReference type="Proteomes" id="UP000681290"/>
    </source>
</evidence>